<gene>
    <name evidence="9" type="ORF">DZC72_02380</name>
</gene>
<dbReference type="Proteomes" id="UP000286990">
    <property type="component" value="Unassembled WGS sequence"/>
</dbReference>
<sequence length="395" mass="44993">MTCIANKKTIVTPSILRLLFPILFIIVLVSLESCSNPNEHKSLEVESLKDAFEKDFYIGVALNGGIIDQSDSTSLNVVKKEFNSITAENIMKSAIIHPKLDSFNFEMADKFVALGKTNDMHIHGHTLIWHSQLSPWFQDIEDSLEFKSATENHIKDLALHFKGIVNSWDVVNEALNEDGTLRNSIFLKKMGADYLSLAFKWTSEIDPDAKLYYNDYNMTNPEKRQGAIRMVKKIQEQGIKVDGIGMQGHWHLNSPSLEEIEQSILEYSKLGVQVAITELDISVLPNPWDLEGAEISQNFENSEKMNPYTKGLPDSVQIQLANRYKDIFNIFLKHKDKISRVTFWGLGDGQSWLNGFPIRGRTNYPLLFDRNLKPKAAYYSIIGLKEKFDQLQTTN</sequence>
<protein>
    <recommendedName>
        <fullName evidence="6">Beta-xylanase</fullName>
        <ecNumber evidence="6">3.2.1.8</ecNumber>
    </recommendedName>
</protein>
<dbReference type="InterPro" id="IPR001000">
    <property type="entry name" value="GH10_dom"/>
</dbReference>
<reference evidence="10" key="2">
    <citation type="submission" date="2018-12" db="EMBL/GenBank/DDBJ databases">
        <title>Maribacter lutimaris sp. nov., isolated from marine sediment.</title>
        <authorList>
            <person name="Kim K.K."/>
        </authorList>
    </citation>
    <scope>NUCLEOTIDE SEQUENCE [LARGE SCALE GENOMIC DNA]</scope>
    <source>
        <strain evidence="10">PoM-212</strain>
    </source>
</reference>
<dbReference type="PANTHER" id="PTHR31490">
    <property type="entry name" value="GLYCOSYL HYDROLASE"/>
    <property type="match status" value="1"/>
</dbReference>
<keyword evidence="4 6" id="KW-0624">Polysaccharide degradation</keyword>
<evidence type="ECO:0000256" key="6">
    <source>
        <dbReference type="RuleBase" id="RU361174"/>
    </source>
</evidence>
<keyword evidence="10" id="KW-1185">Reference proteome</keyword>
<comment type="catalytic activity">
    <reaction evidence="6">
        <text>Endohydrolysis of (1-&gt;4)-beta-D-xylosidic linkages in xylans.</text>
        <dbReference type="EC" id="3.2.1.8"/>
    </reaction>
</comment>
<comment type="similarity">
    <text evidence="6">Belongs to the glycosyl hydrolase 10 (cellulase F) family.</text>
</comment>
<evidence type="ECO:0000256" key="1">
    <source>
        <dbReference type="ARBA" id="ARBA00022801"/>
    </source>
</evidence>
<dbReference type="PROSITE" id="PS00591">
    <property type="entry name" value="GH10_1"/>
    <property type="match status" value="1"/>
</dbReference>
<dbReference type="Pfam" id="PF00331">
    <property type="entry name" value="Glyco_hydro_10"/>
    <property type="match status" value="1"/>
</dbReference>
<evidence type="ECO:0000256" key="7">
    <source>
        <dbReference type="SAM" id="Phobius"/>
    </source>
</evidence>
<dbReference type="InterPro" id="IPR031158">
    <property type="entry name" value="GH10_AS"/>
</dbReference>
<dbReference type="RefSeq" id="WP_125221300.1">
    <property type="nucleotide sequence ID" value="NZ_QUSX01000001.1"/>
</dbReference>
<dbReference type="InterPro" id="IPR017853">
    <property type="entry name" value="GH"/>
</dbReference>
<evidence type="ECO:0000256" key="5">
    <source>
        <dbReference type="PROSITE-ProRule" id="PRU10061"/>
    </source>
</evidence>
<keyword evidence="2 6" id="KW-0119">Carbohydrate metabolism</keyword>
<feature type="domain" description="GH10" evidence="8">
    <location>
        <begin position="42"/>
        <end position="384"/>
    </location>
</feature>
<evidence type="ECO:0000256" key="4">
    <source>
        <dbReference type="ARBA" id="ARBA00023326"/>
    </source>
</evidence>
<keyword evidence="3 6" id="KW-0326">Glycosidase</keyword>
<evidence type="ECO:0000259" key="8">
    <source>
        <dbReference type="PROSITE" id="PS51760"/>
    </source>
</evidence>
<dbReference type="AlphaFoldDB" id="A0A426RP71"/>
<evidence type="ECO:0000256" key="3">
    <source>
        <dbReference type="ARBA" id="ARBA00023295"/>
    </source>
</evidence>
<keyword evidence="1 6" id="KW-0378">Hydrolase</keyword>
<dbReference type="SMART" id="SM00633">
    <property type="entry name" value="Glyco_10"/>
    <property type="match status" value="1"/>
</dbReference>
<evidence type="ECO:0000313" key="10">
    <source>
        <dbReference type="Proteomes" id="UP000286990"/>
    </source>
</evidence>
<dbReference type="OrthoDB" id="9809277at2"/>
<keyword evidence="7" id="KW-1133">Transmembrane helix</keyword>
<name>A0A426RP71_9FLAO</name>
<reference evidence="10" key="1">
    <citation type="submission" date="2018-08" db="EMBL/GenBank/DDBJ databases">
        <authorList>
            <person name="Khan S.A."/>
            <person name="J S.E."/>
        </authorList>
    </citation>
    <scope>NUCLEOTIDE SEQUENCE [LARGE SCALE GENOMIC DNA]</scope>
    <source>
        <strain evidence="10">PoM-212</strain>
    </source>
</reference>
<organism evidence="9 10">
    <name type="scientific">Maribacter algicola</name>
    <dbReference type="NCBI Taxonomy" id="2498892"/>
    <lineage>
        <taxon>Bacteria</taxon>
        <taxon>Pseudomonadati</taxon>
        <taxon>Bacteroidota</taxon>
        <taxon>Flavobacteriia</taxon>
        <taxon>Flavobacteriales</taxon>
        <taxon>Flavobacteriaceae</taxon>
        <taxon>Maribacter</taxon>
    </lineage>
</organism>
<dbReference type="PRINTS" id="PR00134">
    <property type="entry name" value="GLHYDRLASE10"/>
</dbReference>
<dbReference type="InterPro" id="IPR044846">
    <property type="entry name" value="GH10"/>
</dbReference>
<dbReference type="GO" id="GO:0000272">
    <property type="term" value="P:polysaccharide catabolic process"/>
    <property type="evidence" value="ECO:0007669"/>
    <property type="project" value="UniProtKB-KW"/>
</dbReference>
<evidence type="ECO:0000256" key="2">
    <source>
        <dbReference type="ARBA" id="ARBA00023277"/>
    </source>
</evidence>
<comment type="caution">
    <text evidence="9">The sequence shown here is derived from an EMBL/GenBank/DDBJ whole genome shotgun (WGS) entry which is preliminary data.</text>
</comment>
<accession>A0A426RP71</accession>
<evidence type="ECO:0000313" key="9">
    <source>
        <dbReference type="EMBL" id="RRQ50771.1"/>
    </source>
</evidence>
<dbReference type="EC" id="3.2.1.8" evidence="6"/>
<keyword evidence="7" id="KW-0812">Transmembrane</keyword>
<dbReference type="PROSITE" id="PS51760">
    <property type="entry name" value="GH10_2"/>
    <property type="match status" value="1"/>
</dbReference>
<feature type="active site" description="Nucleophile" evidence="5">
    <location>
        <position position="278"/>
    </location>
</feature>
<dbReference type="EMBL" id="QUSX01000001">
    <property type="protein sequence ID" value="RRQ50771.1"/>
    <property type="molecule type" value="Genomic_DNA"/>
</dbReference>
<dbReference type="GO" id="GO:0031176">
    <property type="term" value="F:endo-1,4-beta-xylanase activity"/>
    <property type="evidence" value="ECO:0007669"/>
    <property type="project" value="UniProtKB-EC"/>
</dbReference>
<dbReference type="SUPFAM" id="SSF51445">
    <property type="entry name" value="(Trans)glycosidases"/>
    <property type="match status" value="1"/>
</dbReference>
<dbReference type="Gene3D" id="3.20.20.80">
    <property type="entry name" value="Glycosidases"/>
    <property type="match status" value="1"/>
</dbReference>
<dbReference type="PANTHER" id="PTHR31490:SF90">
    <property type="entry name" value="ENDO-1,4-BETA-XYLANASE A"/>
    <property type="match status" value="1"/>
</dbReference>
<keyword evidence="7" id="KW-0472">Membrane</keyword>
<feature type="transmembrane region" description="Helical" evidence="7">
    <location>
        <begin position="14"/>
        <end position="31"/>
    </location>
</feature>
<proteinExistence type="inferred from homology"/>